<protein>
    <recommendedName>
        <fullName evidence="5">Pyridoxine/pyridoxamine 5'-phosphate oxidase</fullName>
        <ecNumber evidence="5">1.4.3.5</ecNumber>
    </recommendedName>
    <alternativeName>
        <fullName evidence="5">PNP/PMP oxidase</fullName>
        <shortName evidence="5">PNPOx</shortName>
    </alternativeName>
    <alternativeName>
        <fullName evidence="5">Pyridoxal 5'-phosphate synthase</fullName>
    </alternativeName>
</protein>
<feature type="binding site" evidence="5">
    <location>
        <position position="114"/>
    </location>
    <ligand>
        <name>substrate</name>
    </ligand>
</feature>
<feature type="domain" description="Pyridoxamine 5'-phosphate oxidase N-terminal" evidence="7">
    <location>
        <begin position="26"/>
        <end position="141"/>
    </location>
</feature>
<dbReference type="PANTHER" id="PTHR10851">
    <property type="entry name" value="PYRIDOXINE-5-PHOSPHATE OXIDASE"/>
    <property type="match status" value="1"/>
</dbReference>
<comment type="caution">
    <text evidence="9">The sequence shown here is derived from an EMBL/GenBank/DDBJ whole genome shotgun (WGS) entry which is preliminary data.</text>
</comment>
<comment type="catalytic activity">
    <reaction evidence="5">
        <text>pyridoxine 5'-phosphate + O2 = pyridoxal 5'-phosphate + H2O2</text>
        <dbReference type="Rhea" id="RHEA:15149"/>
        <dbReference type="ChEBI" id="CHEBI:15379"/>
        <dbReference type="ChEBI" id="CHEBI:16240"/>
        <dbReference type="ChEBI" id="CHEBI:58589"/>
        <dbReference type="ChEBI" id="CHEBI:597326"/>
        <dbReference type="EC" id="1.4.3.5"/>
    </reaction>
</comment>
<dbReference type="HAMAP" id="MF_01629">
    <property type="entry name" value="PdxH"/>
    <property type="match status" value="1"/>
</dbReference>
<feature type="binding site" evidence="5 6">
    <location>
        <begin position="59"/>
        <end position="60"/>
    </location>
    <ligand>
        <name>FMN</name>
        <dbReference type="ChEBI" id="CHEBI:58210"/>
    </ligand>
</feature>
<gene>
    <name evidence="5" type="primary">pdxH</name>
    <name evidence="9" type="ORF">DFR31_0756</name>
</gene>
<dbReference type="InterPro" id="IPR012349">
    <property type="entry name" value="Split_barrel_FMN-bd"/>
</dbReference>
<feature type="binding site" evidence="5">
    <location>
        <position position="106"/>
    </location>
    <ligand>
        <name>substrate</name>
    </ligand>
</feature>
<dbReference type="PROSITE" id="PS01064">
    <property type="entry name" value="PYRIDOX_OXIDASE"/>
    <property type="match status" value="1"/>
</dbReference>
<feature type="binding site" evidence="5 6">
    <location>
        <position position="169"/>
    </location>
    <ligand>
        <name>FMN</name>
        <dbReference type="ChEBI" id="CHEBI:58210"/>
    </ligand>
</feature>
<keyword evidence="4 5" id="KW-0560">Oxidoreductase</keyword>
<dbReference type="UniPathway" id="UPA01068">
    <property type="reaction ID" value="UER00304"/>
</dbReference>
<evidence type="ECO:0000256" key="1">
    <source>
        <dbReference type="ARBA" id="ARBA00007301"/>
    </source>
</evidence>
<evidence type="ECO:0000259" key="8">
    <source>
        <dbReference type="Pfam" id="PF10590"/>
    </source>
</evidence>
<sequence length="196" mass="22013">MQLLKEALSRFGAIYGRAAEAADVVDHTAVSLATCGATGWPQVRTVLLKGYDELGFTFYTNRHSRKGRALAENPRAALCFHWAPLAEQVVIEGVVTPVAESEADAYWASRPRESQIGGWASQQSAALETREVLEQRVAEYAARFPEGEPVPRPPHWSGYRLAPVRIEFWRARPGRLHERDVYEHTAEGWAYRLLNP</sequence>
<dbReference type="AlphaFoldDB" id="A0A498C708"/>
<feature type="binding site" evidence="5">
    <location>
        <begin position="175"/>
        <end position="177"/>
    </location>
    <ligand>
        <name>substrate</name>
    </ligand>
</feature>
<feature type="binding site" evidence="5 6">
    <location>
        <position position="65"/>
    </location>
    <ligand>
        <name>FMN</name>
        <dbReference type="ChEBI" id="CHEBI:58210"/>
    </ligand>
</feature>
<dbReference type="GO" id="GO:0010181">
    <property type="term" value="F:FMN binding"/>
    <property type="evidence" value="ECO:0007669"/>
    <property type="project" value="UniProtKB-UniRule"/>
</dbReference>
<dbReference type="EMBL" id="RCDA01000001">
    <property type="protein sequence ID" value="RLK50847.1"/>
    <property type="molecule type" value="Genomic_DNA"/>
</dbReference>
<feature type="binding site" evidence="5">
    <location>
        <position position="49"/>
    </location>
    <ligand>
        <name>substrate</name>
    </ligand>
</feature>
<feature type="binding site" evidence="5 6">
    <location>
        <position position="179"/>
    </location>
    <ligand>
        <name>FMN</name>
        <dbReference type="ChEBI" id="CHEBI:58210"/>
    </ligand>
</feature>
<name>A0A498C708_9GAMM</name>
<dbReference type="NCBIfam" id="TIGR00558">
    <property type="entry name" value="pdxH"/>
    <property type="match status" value="1"/>
</dbReference>
<feature type="binding site" evidence="5 6">
    <location>
        <begin position="123"/>
        <end position="124"/>
    </location>
    <ligand>
        <name>FMN</name>
        <dbReference type="ChEBI" id="CHEBI:58210"/>
    </ligand>
</feature>
<comment type="function">
    <text evidence="5">Catalyzes the oxidation of either pyridoxine 5'-phosphate (PNP) or pyridoxamine 5'-phosphate (PMP) into pyridoxal 5'-phosphate (PLP).</text>
</comment>
<evidence type="ECO:0000256" key="2">
    <source>
        <dbReference type="ARBA" id="ARBA00022630"/>
    </source>
</evidence>
<dbReference type="GO" id="GO:0004733">
    <property type="term" value="F:pyridoxamine phosphate oxidase activity"/>
    <property type="evidence" value="ECO:0007669"/>
    <property type="project" value="UniProtKB-UniRule"/>
</dbReference>
<evidence type="ECO:0000313" key="10">
    <source>
        <dbReference type="Proteomes" id="UP000275461"/>
    </source>
</evidence>
<keyword evidence="2 5" id="KW-0285">Flavoprotein</keyword>
<keyword evidence="3 5" id="KW-0288">FMN</keyword>
<dbReference type="Gene3D" id="2.30.110.10">
    <property type="entry name" value="Electron Transport, Fmn-binding Protein, Chain A"/>
    <property type="match status" value="1"/>
</dbReference>
<accession>A0A498C708</accession>
<dbReference type="GO" id="GO:0008615">
    <property type="term" value="P:pyridoxine biosynthetic process"/>
    <property type="evidence" value="ECO:0007669"/>
    <property type="project" value="UniProtKB-UniRule"/>
</dbReference>
<evidence type="ECO:0000256" key="6">
    <source>
        <dbReference type="PIRSR" id="PIRSR000190-2"/>
    </source>
</evidence>
<dbReference type="NCBIfam" id="NF004231">
    <property type="entry name" value="PRK05679.1"/>
    <property type="match status" value="1"/>
</dbReference>
<dbReference type="Proteomes" id="UP000275461">
    <property type="component" value="Unassembled WGS sequence"/>
</dbReference>
<dbReference type="SUPFAM" id="SSF50475">
    <property type="entry name" value="FMN-binding split barrel"/>
    <property type="match status" value="1"/>
</dbReference>
<dbReference type="RefSeq" id="WP_121441303.1">
    <property type="nucleotide sequence ID" value="NZ_RCDA01000001.1"/>
</dbReference>
<dbReference type="InterPro" id="IPR011576">
    <property type="entry name" value="Pyridox_Oxase_N"/>
</dbReference>
<comment type="cofactor">
    <cofactor evidence="5 6">
        <name>FMN</name>
        <dbReference type="ChEBI" id="CHEBI:58210"/>
    </cofactor>
    <text evidence="5 6">Binds 1 FMN per subunit.</text>
</comment>
<feature type="domain" description="Pyridoxine 5'-phosphate oxidase dimerisation C-terminal" evidence="8">
    <location>
        <begin position="156"/>
        <end position="196"/>
    </location>
</feature>
<evidence type="ECO:0000313" key="9">
    <source>
        <dbReference type="EMBL" id="RLK50847.1"/>
    </source>
</evidence>
<dbReference type="Pfam" id="PF10590">
    <property type="entry name" value="PNP_phzG_C"/>
    <property type="match status" value="1"/>
</dbReference>
<dbReference type="PIRSF" id="PIRSF000190">
    <property type="entry name" value="Pyd_amn-ph_oxd"/>
    <property type="match status" value="1"/>
</dbReference>
<dbReference type="OrthoDB" id="9780392at2"/>
<dbReference type="EC" id="1.4.3.5" evidence="5"/>
<comment type="similarity">
    <text evidence="1 5">Belongs to the pyridoxamine 5'-phosphate oxidase family.</text>
</comment>
<comment type="pathway">
    <text evidence="5">Cofactor metabolism; pyridoxal 5'-phosphate salvage; pyridoxal 5'-phosphate from pyridoxine 5'-phosphate: step 1/1.</text>
</comment>
<dbReference type="InterPro" id="IPR019740">
    <property type="entry name" value="Pyridox_Oxase_CS"/>
</dbReference>
<organism evidence="9 10">
    <name type="scientific">Alkalispirillum mobile</name>
    <dbReference type="NCBI Taxonomy" id="85925"/>
    <lineage>
        <taxon>Bacteria</taxon>
        <taxon>Pseudomonadati</taxon>
        <taxon>Pseudomonadota</taxon>
        <taxon>Gammaproteobacteria</taxon>
        <taxon>Chromatiales</taxon>
        <taxon>Ectothiorhodospiraceae</taxon>
        <taxon>Alkalispirillum</taxon>
    </lineage>
</organism>
<proteinExistence type="inferred from homology"/>
<reference evidence="9 10" key="1">
    <citation type="submission" date="2018-10" db="EMBL/GenBank/DDBJ databases">
        <title>Genomic Encyclopedia of Type Strains, Phase IV (KMG-IV): sequencing the most valuable type-strain genomes for metagenomic binning, comparative biology and taxonomic classification.</title>
        <authorList>
            <person name="Goeker M."/>
        </authorList>
    </citation>
    <scope>NUCLEOTIDE SEQUENCE [LARGE SCALE GENOMIC DNA]</scope>
    <source>
        <strain evidence="9 10">DSM 12769</strain>
    </source>
</reference>
<feature type="binding site" evidence="5 6">
    <location>
        <position position="66"/>
    </location>
    <ligand>
        <name>FMN</name>
        <dbReference type="ChEBI" id="CHEBI:58210"/>
    </ligand>
</feature>
<evidence type="ECO:0000259" key="7">
    <source>
        <dbReference type="Pfam" id="PF01243"/>
    </source>
</evidence>
<feature type="binding site" evidence="5 6">
    <location>
        <position position="88"/>
    </location>
    <ligand>
        <name>FMN</name>
        <dbReference type="ChEBI" id="CHEBI:58210"/>
    </ligand>
</feature>
<evidence type="ECO:0000256" key="3">
    <source>
        <dbReference type="ARBA" id="ARBA00022643"/>
    </source>
</evidence>
<feature type="binding site" evidence="5">
    <location>
        <position position="110"/>
    </location>
    <ligand>
        <name>substrate</name>
    </ligand>
</feature>
<dbReference type="PANTHER" id="PTHR10851:SF0">
    <property type="entry name" value="PYRIDOXINE-5'-PHOSPHATE OXIDASE"/>
    <property type="match status" value="1"/>
</dbReference>
<dbReference type="InterPro" id="IPR019576">
    <property type="entry name" value="Pyridoxamine_oxidase_dimer_C"/>
</dbReference>
<dbReference type="Pfam" id="PF01243">
    <property type="entry name" value="PNPOx_N"/>
    <property type="match status" value="1"/>
</dbReference>
<dbReference type="InterPro" id="IPR000659">
    <property type="entry name" value="Pyridox_Oxase"/>
</dbReference>
<keyword evidence="5" id="KW-0664">Pyridoxine biosynthesis</keyword>
<comment type="subunit">
    <text evidence="5">Homodimer.</text>
</comment>
<keyword evidence="10" id="KW-1185">Reference proteome</keyword>
<comment type="catalytic activity">
    <reaction evidence="5">
        <text>pyridoxamine 5'-phosphate + O2 + H2O = pyridoxal 5'-phosphate + H2O2 + NH4(+)</text>
        <dbReference type="Rhea" id="RHEA:15817"/>
        <dbReference type="ChEBI" id="CHEBI:15377"/>
        <dbReference type="ChEBI" id="CHEBI:15379"/>
        <dbReference type="ChEBI" id="CHEBI:16240"/>
        <dbReference type="ChEBI" id="CHEBI:28938"/>
        <dbReference type="ChEBI" id="CHEBI:58451"/>
        <dbReference type="ChEBI" id="CHEBI:597326"/>
        <dbReference type="EC" id="1.4.3.5"/>
    </reaction>
</comment>
<comment type="pathway">
    <text evidence="5">Cofactor metabolism; pyridoxal 5'-phosphate salvage; pyridoxal 5'-phosphate from pyridoxamine 5'-phosphate: step 1/1.</text>
</comment>
<feature type="binding site" evidence="5 6">
    <location>
        <begin position="44"/>
        <end position="49"/>
    </location>
    <ligand>
        <name>FMN</name>
        <dbReference type="ChEBI" id="CHEBI:58210"/>
    </ligand>
</feature>
<evidence type="ECO:0000256" key="4">
    <source>
        <dbReference type="ARBA" id="ARBA00023002"/>
    </source>
</evidence>
<evidence type="ECO:0000256" key="5">
    <source>
        <dbReference type="HAMAP-Rule" id="MF_01629"/>
    </source>
</evidence>